<dbReference type="Proteomes" id="UP000318571">
    <property type="component" value="Chromosome 2"/>
</dbReference>
<organism evidence="2 3">
    <name type="scientific">Tigriopus californicus</name>
    <name type="common">Marine copepod</name>
    <dbReference type="NCBI Taxonomy" id="6832"/>
    <lineage>
        <taxon>Eukaryota</taxon>
        <taxon>Metazoa</taxon>
        <taxon>Ecdysozoa</taxon>
        <taxon>Arthropoda</taxon>
        <taxon>Crustacea</taxon>
        <taxon>Multicrustacea</taxon>
        <taxon>Hexanauplia</taxon>
        <taxon>Copepoda</taxon>
        <taxon>Harpacticoida</taxon>
        <taxon>Harpacticidae</taxon>
        <taxon>Tigriopus</taxon>
    </lineage>
</organism>
<keyword evidence="1" id="KW-0175">Coiled coil</keyword>
<feature type="coiled-coil region" evidence="1">
    <location>
        <begin position="33"/>
        <end position="67"/>
    </location>
</feature>
<gene>
    <name evidence="2" type="ORF">TCAL_00544</name>
</gene>
<evidence type="ECO:0000313" key="2">
    <source>
        <dbReference type="EMBL" id="TRY75500.1"/>
    </source>
</evidence>
<name>A0A553PCW7_TIGCA</name>
<evidence type="ECO:0000256" key="1">
    <source>
        <dbReference type="SAM" id="Coils"/>
    </source>
</evidence>
<keyword evidence="3" id="KW-1185">Reference proteome</keyword>
<proteinExistence type="predicted"/>
<reference evidence="2 3" key="1">
    <citation type="journal article" date="2018" name="Nat. Ecol. Evol.">
        <title>Genomic signatures of mitonuclear coevolution across populations of Tigriopus californicus.</title>
        <authorList>
            <person name="Barreto F.S."/>
            <person name="Watson E.T."/>
            <person name="Lima T.G."/>
            <person name="Willett C.S."/>
            <person name="Edmands S."/>
            <person name="Li W."/>
            <person name="Burton R.S."/>
        </authorList>
    </citation>
    <scope>NUCLEOTIDE SEQUENCE [LARGE SCALE GENOMIC DNA]</scope>
    <source>
        <strain evidence="2 3">San Diego</strain>
    </source>
</reference>
<comment type="caution">
    <text evidence="2">The sequence shown here is derived from an EMBL/GenBank/DDBJ whole genome shotgun (WGS) entry which is preliminary data.</text>
</comment>
<protein>
    <submittedName>
        <fullName evidence="2">Uncharacterized protein</fullName>
    </submittedName>
</protein>
<dbReference type="AlphaFoldDB" id="A0A553PCW7"/>
<sequence>MKGNKWEHFNLDYYASKPHVTKDMVVDVAEDLQDGALHDMKEVRKRLEQAEKRLERAQDRLYQSQERLFKVLDKRSSQTKPN</sequence>
<dbReference type="EMBL" id="VCGU01000005">
    <property type="protein sequence ID" value="TRY75500.1"/>
    <property type="molecule type" value="Genomic_DNA"/>
</dbReference>
<accession>A0A553PCW7</accession>
<evidence type="ECO:0000313" key="3">
    <source>
        <dbReference type="Proteomes" id="UP000318571"/>
    </source>
</evidence>